<dbReference type="KEGG" id="tuz:TUZN_0501"/>
<dbReference type="GeneID" id="10360046"/>
<dbReference type="EMBL" id="CP002590">
    <property type="protein sequence ID" value="AEA11997.1"/>
    <property type="molecule type" value="Genomic_DNA"/>
</dbReference>
<dbReference type="OrthoDB" id="27456at2157"/>
<keyword evidence="2" id="KW-1185">Reference proteome</keyword>
<evidence type="ECO:0000313" key="2">
    <source>
        <dbReference type="Proteomes" id="UP000008138"/>
    </source>
</evidence>
<gene>
    <name evidence="1" type="ordered locus">TUZN_0501</name>
</gene>
<reference key="2">
    <citation type="submission" date="2011-03" db="EMBL/GenBank/DDBJ databases">
        <title>Complete genome sequence of the thermoacidophilic crenarchaeon Thermoproteus uzoniensis 768-20.</title>
        <authorList>
            <person name="Mardanov A.V."/>
            <person name="Gumerov V.M."/>
            <person name="Beletsky A.V."/>
            <person name="Prokofeva M.I."/>
            <person name="Bonch-Osmolovskaya E.A."/>
            <person name="Ravin N.V."/>
            <person name="Skryabin K.G."/>
        </authorList>
    </citation>
    <scope>NUCLEOTIDE SEQUENCE</scope>
    <source>
        <strain>768-20</strain>
    </source>
</reference>
<dbReference type="Proteomes" id="UP000008138">
    <property type="component" value="Chromosome"/>
</dbReference>
<organism evidence="1 2">
    <name type="scientific">Thermoproteus uzoniensis (strain 768-20)</name>
    <dbReference type="NCBI Taxonomy" id="999630"/>
    <lineage>
        <taxon>Archaea</taxon>
        <taxon>Thermoproteota</taxon>
        <taxon>Thermoprotei</taxon>
        <taxon>Thermoproteales</taxon>
        <taxon>Thermoproteaceae</taxon>
        <taxon>Thermoproteus</taxon>
    </lineage>
</organism>
<name>F2L3D8_THEU7</name>
<dbReference type="STRING" id="999630.TUZN_0501"/>
<accession>F2L3D8</accession>
<protein>
    <submittedName>
        <fullName evidence="1">Uncharacterized protein</fullName>
    </submittedName>
</protein>
<evidence type="ECO:0000313" key="1">
    <source>
        <dbReference type="EMBL" id="AEA11997.1"/>
    </source>
</evidence>
<reference evidence="1 2" key="1">
    <citation type="journal article" date="2011" name="J. Bacteriol.">
        <title>Complete genome sequence of the thermoacidophilic crenarchaeon Thermoproteus uzoniensis 768-20.</title>
        <authorList>
            <person name="Mardanov A.V."/>
            <person name="Gumerov V.M."/>
            <person name="Beletsky A.V."/>
            <person name="Prokofeva M.I."/>
            <person name="Bonch-Osmolovskaya E.A."/>
            <person name="Ravin N.V."/>
            <person name="Skryabin K.G."/>
        </authorList>
    </citation>
    <scope>NUCLEOTIDE SEQUENCE [LARGE SCALE GENOMIC DNA]</scope>
    <source>
        <strain evidence="1 2">768-20</strain>
    </source>
</reference>
<proteinExistence type="predicted"/>
<dbReference type="AlphaFoldDB" id="F2L3D8"/>
<sequence>MQENCGVFVVSDLGEVGVYRGDNYVVAKVEPYGLAFNDYGKVVVLYDTVALYENLMEFISRELNGCRRLSLEIDAKEIKLESVQALHKALDYTTLLYLLALKSRPSLIHVVGRKGRQRRPAQGIGKIMARTSPIPPQYVAKRTPPFPLPPVVEEVSITARRVSGERYRAFVRVVGSATSARAKVVETETLYRRIISGLVSALPQLDWMEYVYL</sequence>
<dbReference type="eggNOG" id="arCOG14028">
    <property type="taxonomic scope" value="Archaea"/>
</dbReference>
<dbReference type="RefSeq" id="WP_013679333.1">
    <property type="nucleotide sequence ID" value="NC_015315.1"/>
</dbReference>
<dbReference type="HOGENOM" id="CLU_1264624_0_0_2"/>